<dbReference type="EMBL" id="BAABRO010000006">
    <property type="protein sequence ID" value="GAA5507758.1"/>
    <property type="molecule type" value="Genomic_DNA"/>
</dbReference>
<dbReference type="Pfam" id="PF07591">
    <property type="entry name" value="PT-HINT"/>
    <property type="match status" value="1"/>
</dbReference>
<keyword evidence="4" id="KW-1185">Reference proteome</keyword>
<gene>
    <name evidence="3" type="ORF">Rcae01_03215</name>
</gene>
<evidence type="ECO:0000256" key="1">
    <source>
        <dbReference type="SAM" id="MobiDB-lite"/>
    </source>
</evidence>
<name>A0ABP9VW52_9BACT</name>
<evidence type="ECO:0000256" key="2">
    <source>
        <dbReference type="SAM" id="SignalP"/>
    </source>
</evidence>
<organism evidence="3 4">
    <name type="scientific">Novipirellula caenicola</name>
    <dbReference type="NCBI Taxonomy" id="1536901"/>
    <lineage>
        <taxon>Bacteria</taxon>
        <taxon>Pseudomonadati</taxon>
        <taxon>Planctomycetota</taxon>
        <taxon>Planctomycetia</taxon>
        <taxon>Pirellulales</taxon>
        <taxon>Pirellulaceae</taxon>
        <taxon>Novipirellula</taxon>
    </lineage>
</organism>
<evidence type="ECO:0000313" key="4">
    <source>
        <dbReference type="Proteomes" id="UP001416858"/>
    </source>
</evidence>
<comment type="caution">
    <text evidence="3">The sequence shown here is derived from an EMBL/GenBank/DDBJ whole genome shotgun (WGS) entry which is preliminary data.</text>
</comment>
<proteinExistence type="predicted"/>
<dbReference type="Proteomes" id="UP001416858">
    <property type="component" value="Unassembled WGS sequence"/>
</dbReference>
<evidence type="ECO:0000313" key="3">
    <source>
        <dbReference type="EMBL" id="GAA5507758.1"/>
    </source>
</evidence>
<dbReference type="CDD" id="cd00081">
    <property type="entry name" value="Hint"/>
    <property type="match status" value="1"/>
</dbReference>
<feature type="signal peptide" evidence="2">
    <location>
        <begin position="1"/>
        <end position="33"/>
    </location>
</feature>
<reference evidence="3 4" key="1">
    <citation type="submission" date="2024-02" db="EMBL/GenBank/DDBJ databases">
        <title>Rhodopirellula caenicola NBRC 110016.</title>
        <authorList>
            <person name="Ichikawa N."/>
            <person name="Katano-Makiyama Y."/>
            <person name="Hidaka K."/>
        </authorList>
    </citation>
    <scope>NUCLEOTIDE SEQUENCE [LARGE SCALE GENOMIC DNA]</scope>
    <source>
        <strain evidence="3 4">NBRC 110016</strain>
    </source>
</reference>
<feature type="region of interest" description="Disordered" evidence="1">
    <location>
        <begin position="375"/>
        <end position="395"/>
    </location>
</feature>
<protein>
    <recommendedName>
        <fullName evidence="5">Hint domain-containing protein</fullName>
    </recommendedName>
</protein>
<dbReference type="InterPro" id="IPR036844">
    <property type="entry name" value="Hint_dom_sf"/>
</dbReference>
<keyword evidence="2" id="KW-0732">Signal</keyword>
<accession>A0ABP9VW52</accession>
<evidence type="ECO:0008006" key="5">
    <source>
        <dbReference type="Google" id="ProtNLM"/>
    </source>
</evidence>
<dbReference type="SUPFAM" id="SSF51294">
    <property type="entry name" value="Hedgehog/intein (Hint) domain"/>
    <property type="match status" value="1"/>
</dbReference>
<sequence>MVTVTMRCASVKQFAWRLGLLLGGVLLSGSAGAAELETSSDPVRAALEAEAKGQLTDRTALMELSQNPDAARWHAGQVFVDGQWVGLDQLNAERLTLRLRQYVQQRGEGDLDIEAHRHLARWAETNQLDAQARAHWQGVVALNPDDRAARAKLGQQLVNGQWLSKDEIREAKRQSKELAKQAKTWLPKVKQWVAAISGSDAKGKLKTLEELRQLEDPSAVYALKLAALQLPDDLAFPFVEAIKNGRSRQACNALTEIAVKDPASKSGQAAIAGLKEYRMAFYVPSLLESLSGDIVLRHQTFTRPNGEEVLRIVKSRELQDVEQVAIVDNVVQANTRVVITDQLSQANALRTNARISIVDLNVGKNAVASQALQRDIQRQSDQARRETAEQNREKARNESRVYEVLQAVSGEGMERNAVAWWDWWDRYNEAMDYGAENKRYDVKYDQDRRNTVYTMQFSQLVALRTCECLIAGTQVQTECGPKSVESIRTGDLVLSQDVETGELALKPVLQTTKRPPAKTMRFATAGGEIQSTLGHYWWVAGQGWLRTKELEVGMILRHATGTSKIESIELVDEPVETFNLIVADNHTYFVGPERVLSNDATDLRPTLKVVPGLPVSSLASATRESSP</sequence>
<feature type="chain" id="PRO_5047123554" description="Hint domain-containing protein" evidence="2">
    <location>
        <begin position="34"/>
        <end position="627"/>
    </location>
</feature>
<dbReference type="Gene3D" id="2.170.16.10">
    <property type="entry name" value="Hedgehog/Intein (Hint) domain"/>
    <property type="match status" value="1"/>
</dbReference>